<keyword evidence="4" id="KW-1185">Reference proteome</keyword>
<dbReference type="PANTHER" id="PTHR13395">
    <property type="entry name" value="SISTER CHROMATID COHESION PROTEIN DCC1-RELATED"/>
    <property type="match status" value="1"/>
</dbReference>
<dbReference type="FunCoup" id="A0A165JLZ2">
    <property type="interactions" value="267"/>
</dbReference>
<keyword evidence="2" id="KW-0235">DNA replication</keyword>
<dbReference type="EMBL" id="KV423919">
    <property type="protein sequence ID" value="KZT62015.1"/>
    <property type="molecule type" value="Genomic_DNA"/>
</dbReference>
<dbReference type="OrthoDB" id="276989at2759"/>
<comment type="similarity">
    <text evidence="1">Belongs to the DCC1 family.</text>
</comment>
<dbReference type="Pfam" id="PF09724">
    <property type="entry name" value="Dcc1"/>
    <property type="match status" value="1"/>
</dbReference>
<gene>
    <name evidence="3" type="ORF">CALCODRAFT_463443</name>
</gene>
<evidence type="ECO:0000313" key="4">
    <source>
        <dbReference type="Proteomes" id="UP000076842"/>
    </source>
</evidence>
<dbReference type="InterPro" id="IPR019128">
    <property type="entry name" value="Dcc1"/>
</dbReference>
<evidence type="ECO:0000313" key="3">
    <source>
        <dbReference type="EMBL" id="KZT62015.1"/>
    </source>
</evidence>
<dbReference type="PANTHER" id="PTHR13395:SF6">
    <property type="entry name" value="SISTER CHROMATID COHESION PROTEIN DCC1"/>
    <property type="match status" value="1"/>
</dbReference>
<sequence length="389" mass="43628">MAQQNAYTLRLAAPSEEQTFRLVELPPELLSIVESETSELSLTIKGKQSDDAVLCSSSTTYALRAVTVSNAFFIVQPAQLIVEDGEEGDTTLEITGQVKDIIEVHKAVPRLDRLNGLMRGSEWNGEDEDMDDRNRRRYTYEQVSGVVQASTEELGEGLREAHVLHIGGKLRSLPPSQLSMILEAILTSLVARSLAPKNVPLDEFLDAMEEDHDLPRDVIRGVIAWYGDVSEERWRADMASLVREIGLGLLTELRDNPMTEAEFMTLWEKKVGDSFANEITLDLLHVRLTNRVPRLIYLTISQGYFLQPEPPSKALVYFPHTALPATPAARFADLFLARPRWLSEDMEPFLKGLPGGDSKTVRDALLVKFARKSEAENGTVWWSTRANYT</sequence>
<protein>
    <recommendedName>
        <fullName evidence="5">Sister chromatid cohesion protein Dcc1</fullName>
    </recommendedName>
</protein>
<name>A0A165JLZ2_9BASI</name>
<organism evidence="3 4">
    <name type="scientific">Calocera cornea HHB12733</name>
    <dbReference type="NCBI Taxonomy" id="1353952"/>
    <lineage>
        <taxon>Eukaryota</taxon>
        <taxon>Fungi</taxon>
        <taxon>Dikarya</taxon>
        <taxon>Basidiomycota</taxon>
        <taxon>Agaricomycotina</taxon>
        <taxon>Dacrymycetes</taxon>
        <taxon>Dacrymycetales</taxon>
        <taxon>Dacrymycetaceae</taxon>
        <taxon>Calocera</taxon>
    </lineage>
</organism>
<reference evidence="3 4" key="1">
    <citation type="journal article" date="2016" name="Mol. Biol. Evol.">
        <title>Comparative Genomics of Early-Diverging Mushroom-Forming Fungi Provides Insights into the Origins of Lignocellulose Decay Capabilities.</title>
        <authorList>
            <person name="Nagy L.G."/>
            <person name="Riley R."/>
            <person name="Tritt A."/>
            <person name="Adam C."/>
            <person name="Daum C."/>
            <person name="Floudas D."/>
            <person name="Sun H."/>
            <person name="Yadav J.S."/>
            <person name="Pangilinan J."/>
            <person name="Larsson K.H."/>
            <person name="Matsuura K."/>
            <person name="Barry K."/>
            <person name="Labutti K."/>
            <person name="Kuo R."/>
            <person name="Ohm R.A."/>
            <person name="Bhattacharya S.S."/>
            <person name="Shirouzu T."/>
            <person name="Yoshinaga Y."/>
            <person name="Martin F.M."/>
            <person name="Grigoriev I.V."/>
            <person name="Hibbett D.S."/>
        </authorList>
    </citation>
    <scope>NUCLEOTIDE SEQUENCE [LARGE SCALE GENOMIC DNA]</scope>
    <source>
        <strain evidence="3 4">HHB12733</strain>
    </source>
</reference>
<evidence type="ECO:0008006" key="5">
    <source>
        <dbReference type="Google" id="ProtNLM"/>
    </source>
</evidence>
<evidence type="ECO:0000256" key="1">
    <source>
        <dbReference type="ARBA" id="ARBA00007017"/>
    </source>
</evidence>
<dbReference type="GO" id="GO:0034088">
    <property type="term" value="P:maintenance of mitotic sister chromatid cohesion"/>
    <property type="evidence" value="ECO:0007669"/>
    <property type="project" value="TreeGrafter"/>
</dbReference>
<dbReference type="GO" id="GO:0031390">
    <property type="term" value="C:Ctf18 RFC-like complex"/>
    <property type="evidence" value="ECO:0007669"/>
    <property type="project" value="InterPro"/>
</dbReference>
<dbReference type="InParanoid" id="A0A165JLZ2"/>
<accession>A0A165JLZ2</accession>
<dbReference type="GO" id="GO:0000785">
    <property type="term" value="C:chromatin"/>
    <property type="evidence" value="ECO:0007669"/>
    <property type="project" value="TreeGrafter"/>
</dbReference>
<evidence type="ECO:0000256" key="2">
    <source>
        <dbReference type="ARBA" id="ARBA00022705"/>
    </source>
</evidence>
<dbReference type="GO" id="GO:0000775">
    <property type="term" value="C:chromosome, centromeric region"/>
    <property type="evidence" value="ECO:0007669"/>
    <property type="project" value="TreeGrafter"/>
</dbReference>
<dbReference type="GO" id="GO:0006260">
    <property type="term" value="P:DNA replication"/>
    <property type="evidence" value="ECO:0007669"/>
    <property type="project" value="UniProtKB-KW"/>
</dbReference>
<dbReference type="STRING" id="1353952.A0A165JLZ2"/>
<dbReference type="AlphaFoldDB" id="A0A165JLZ2"/>
<dbReference type="Proteomes" id="UP000076842">
    <property type="component" value="Unassembled WGS sequence"/>
</dbReference>
<proteinExistence type="inferred from homology"/>